<dbReference type="PANTHER" id="PTHR12383">
    <property type="entry name" value="PROTEASE FAMILY S26 MITOCHONDRIAL INNER MEMBRANE PROTEASE-RELATED"/>
    <property type="match status" value="1"/>
</dbReference>
<gene>
    <name evidence="9" type="ORF">BN9_047270</name>
</gene>
<keyword evidence="3" id="KW-0378">Hydrolase</keyword>
<dbReference type="Proteomes" id="UP000053237">
    <property type="component" value="Unassembled WGS sequence"/>
</dbReference>
<comment type="caution">
    <text evidence="9">The sequence shown here is derived from an EMBL/GenBank/DDBJ whole genome shotgun (WGS) entry which is preliminary data.</text>
</comment>
<evidence type="ECO:0000256" key="5">
    <source>
        <dbReference type="ARBA" id="ARBA00023136"/>
    </source>
</evidence>
<evidence type="ECO:0000313" key="9">
    <source>
        <dbReference type="EMBL" id="CCI43943.1"/>
    </source>
</evidence>
<dbReference type="Gene3D" id="2.10.109.10">
    <property type="entry name" value="Umud Fragment, subunit A"/>
    <property type="match status" value="1"/>
</dbReference>
<dbReference type="GO" id="GO:0006465">
    <property type="term" value="P:signal peptide processing"/>
    <property type="evidence" value="ECO:0007669"/>
    <property type="project" value="InterPro"/>
</dbReference>
<dbReference type="InterPro" id="IPR052064">
    <property type="entry name" value="Mito_IMP1_subunit"/>
</dbReference>
<dbReference type="PRINTS" id="PR00727">
    <property type="entry name" value="LEADERPTASE"/>
</dbReference>
<comment type="similarity">
    <text evidence="6">Belongs to the peptidase S26 family. IMP1 subfamily.</text>
</comment>
<keyword evidence="10" id="KW-1185">Reference proteome</keyword>
<dbReference type="GO" id="GO:0006627">
    <property type="term" value="P:protein processing involved in protein targeting to mitochondrion"/>
    <property type="evidence" value="ECO:0007669"/>
    <property type="project" value="TreeGrafter"/>
</dbReference>
<dbReference type="InterPro" id="IPR019758">
    <property type="entry name" value="Pept_S26A_signal_pept_1_CS"/>
</dbReference>
<feature type="active site" evidence="7">
    <location>
        <position position="65"/>
    </location>
</feature>
<dbReference type="GO" id="GO:0004252">
    <property type="term" value="F:serine-type endopeptidase activity"/>
    <property type="evidence" value="ECO:0007669"/>
    <property type="project" value="InterPro"/>
</dbReference>
<feature type="domain" description="Peptidase S26" evidence="8">
    <location>
        <begin position="19"/>
        <end position="78"/>
    </location>
</feature>
<evidence type="ECO:0000259" key="8">
    <source>
        <dbReference type="Pfam" id="PF10502"/>
    </source>
</evidence>
<dbReference type="AlphaFoldDB" id="A0A024GB22"/>
<evidence type="ECO:0000256" key="7">
    <source>
        <dbReference type="PIRSR" id="PIRSR600223-1"/>
    </source>
</evidence>
<dbReference type="InterPro" id="IPR000223">
    <property type="entry name" value="Pept_S26A_signal_pept_1"/>
</dbReference>
<dbReference type="STRING" id="65357.A0A024GB22"/>
<dbReference type="GO" id="GO:0042720">
    <property type="term" value="C:mitochondrial inner membrane peptidase complex"/>
    <property type="evidence" value="ECO:0007669"/>
    <property type="project" value="TreeGrafter"/>
</dbReference>
<dbReference type="OrthoDB" id="308440at2759"/>
<sequence>MSGAYVWSRHAVDIQYGLGPSMEPELPNGCLIIIDRMSRSFRKHRRGDVVLLESPCKSRGETMCKRILAIEDDAVKINRVQQPESVQVTIPKGHVWVEGDNSLVSVDSRHFGAVPKALIRGRVLFVVYPFDMFHRVNR</sequence>
<comment type="subcellular location">
    <subcellularLocation>
        <location evidence="1">Mitochondrion inner membrane</location>
    </subcellularLocation>
</comment>
<evidence type="ECO:0000256" key="4">
    <source>
        <dbReference type="ARBA" id="ARBA00023128"/>
    </source>
</evidence>
<dbReference type="Pfam" id="PF10502">
    <property type="entry name" value="Peptidase_S26"/>
    <property type="match status" value="2"/>
</dbReference>
<keyword evidence="4" id="KW-0496">Mitochondrion</keyword>
<dbReference type="EMBL" id="CAIX01000058">
    <property type="protein sequence ID" value="CCI43943.1"/>
    <property type="molecule type" value="Genomic_DNA"/>
</dbReference>
<keyword evidence="2" id="KW-0999">Mitochondrion inner membrane</keyword>
<feature type="active site" evidence="7">
    <location>
        <position position="21"/>
    </location>
</feature>
<evidence type="ECO:0000256" key="1">
    <source>
        <dbReference type="ARBA" id="ARBA00004273"/>
    </source>
</evidence>
<evidence type="ECO:0000256" key="6">
    <source>
        <dbReference type="ARBA" id="ARBA00038445"/>
    </source>
</evidence>
<proteinExistence type="inferred from homology"/>
<accession>A0A024GB22</accession>
<dbReference type="InParanoid" id="A0A024GB22"/>
<evidence type="ECO:0000313" key="10">
    <source>
        <dbReference type="Proteomes" id="UP000053237"/>
    </source>
</evidence>
<dbReference type="CDD" id="cd06530">
    <property type="entry name" value="S26_SPase_I"/>
    <property type="match status" value="1"/>
</dbReference>
<evidence type="ECO:0000256" key="3">
    <source>
        <dbReference type="ARBA" id="ARBA00022801"/>
    </source>
</evidence>
<name>A0A024GB22_9STRA</name>
<evidence type="ECO:0000256" key="2">
    <source>
        <dbReference type="ARBA" id="ARBA00022792"/>
    </source>
</evidence>
<protein>
    <recommendedName>
        <fullName evidence="8">Peptidase S26 domain-containing protein</fullName>
    </recommendedName>
</protein>
<organism evidence="9 10">
    <name type="scientific">Albugo candida</name>
    <dbReference type="NCBI Taxonomy" id="65357"/>
    <lineage>
        <taxon>Eukaryota</taxon>
        <taxon>Sar</taxon>
        <taxon>Stramenopiles</taxon>
        <taxon>Oomycota</taxon>
        <taxon>Peronosporomycetes</taxon>
        <taxon>Albuginales</taxon>
        <taxon>Albuginaceae</taxon>
        <taxon>Albugo</taxon>
    </lineage>
</organism>
<dbReference type="SUPFAM" id="SSF51306">
    <property type="entry name" value="LexA/Signal peptidase"/>
    <property type="match status" value="1"/>
</dbReference>
<dbReference type="PROSITE" id="PS00761">
    <property type="entry name" value="SPASE_I_3"/>
    <property type="match status" value="1"/>
</dbReference>
<keyword evidence="5" id="KW-0472">Membrane</keyword>
<dbReference type="InterPro" id="IPR019533">
    <property type="entry name" value="Peptidase_S26"/>
</dbReference>
<dbReference type="InterPro" id="IPR036286">
    <property type="entry name" value="LexA/Signal_pep-like_sf"/>
</dbReference>
<feature type="domain" description="Peptidase S26" evidence="8">
    <location>
        <begin position="86"/>
        <end position="128"/>
    </location>
</feature>
<dbReference type="PANTHER" id="PTHR12383:SF16">
    <property type="entry name" value="MITOCHONDRIAL INNER MEMBRANE PROTEASE SUBUNIT 1"/>
    <property type="match status" value="1"/>
</dbReference>
<reference evidence="9 10" key="1">
    <citation type="submission" date="2012-05" db="EMBL/GenBank/DDBJ databases">
        <title>Recombination and specialization in a pathogen metapopulation.</title>
        <authorList>
            <person name="Gardiner A."/>
            <person name="Kemen E."/>
            <person name="Schultz-Larsen T."/>
            <person name="MacLean D."/>
            <person name="Van Oosterhout C."/>
            <person name="Jones J.D.G."/>
        </authorList>
    </citation>
    <scope>NUCLEOTIDE SEQUENCE [LARGE SCALE GENOMIC DNA]</scope>
    <source>
        <strain evidence="9 10">Ac Nc2</strain>
    </source>
</reference>